<dbReference type="Pfam" id="PF13424">
    <property type="entry name" value="TPR_12"/>
    <property type="match status" value="5"/>
</dbReference>
<accession>A0A818IJD8</accession>
<dbReference type="SUPFAM" id="SSF48452">
    <property type="entry name" value="TPR-like"/>
    <property type="match status" value="3"/>
</dbReference>
<reference evidence="11" key="1">
    <citation type="submission" date="2021-02" db="EMBL/GenBank/DDBJ databases">
        <authorList>
            <person name="Nowell W R."/>
        </authorList>
    </citation>
    <scope>NUCLEOTIDE SEQUENCE</scope>
</reference>
<gene>
    <name evidence="10" type="ORF">IZO911_LOCUS13156</name>
    <name evidence="11" type="ORF">KXQ929_LOCUS1391</name>
    <name evidence="12" type="ORF">OKA104_LOCUS10854</name>
</gene>
<dbReference type="Pfam" id="PF01129">
    <property type="entry name" value="ART"/>
    <property type="match status" value="1"/>
</dbReference>
<evidence type="ECO:0000256" key="3">
    <source>
        <dbReference type="ARBA" id="ARBA00022679"/>
    </source>
</evidence>
<dbReference type="EMBL" id="CAJOBB010000038">
    <property type="protein sequence ID" value="CAF3525459.1"/>
    <property type="molecule type" value="Genomic_DNA"/>
</dbReference>
<dbReference type="SUPFAM" id="SSF56399">
    <property type="entry name" value="ADP-ribosylation"/>
    <property type="match status" value="1"/>
</dbReference>
<comment type="similarity">
    <text evidence="1 9">Belongs to the Arg-specific ADP-ribosyltransferase family.</text>
</comment>
<dbReference type="PRINTS" id="PR00381">
    <property type="entry name" value="KINESINLIGHT"/>
</dbReference>
<feature type="repeat" description="TPR" evidence="8">
    <location>
        <begin position="588"/>
        <end position="621"/>
    </location>
</feature>
<feature type="repeat" description="TPR" evidence="8">
    <location>
        <begin position="462"/>
        <end position="495"/>
    </location>
</feature>
<dbReference type="InterPro" id="IPR019734">
    <property type="entry name" value="TPR_rpt"/>
</dbReference>
<dbReference type="GO" id="GO:0016779">
    <property type="term" value="F:nucleotidyltransferase activity"/>
    <property type="evidence" value="ECO:0007669"/>
    <property type="project" value="UniProtKB-KW"/>
</dbReference>
<keyword evidence="4" id="KW-0548">Nucleotidyltransferase</keyword>
<feature type="repeat" description="TPR" evidence="8">
    <location>
        <begin position="882"/>
        <end position="915"/>
    </location>
</feature>
<keyword evidence="5" id="KW-0677">Repeat</keyword>
<evidence type="ECO:0000256" key="4">
    <source>
        <dbReference type="ARBA" id="ARBA00022695"/>
    </source>
</evidence>
<evidence type="ECO:0000313" key="10">
    <source>
        <dbReference type="EMBL" id="CAF0918099.1"/>
    </source>
</evidence>
<dbReference type="Pfam" id="PF13374">
    <property type="entry name" value="TPR_10"/>
    <property type="match status" value="1"/>
</dbReference>
<dbReference type="PROSITE" id="PS50005">
    <property type="entry name" value="TPR"/>
    <property type="match status" value="11"/>
</dbReference>
<sequence>MAAKKSQKNFGSAFSIGASNTIVPSTHQRMAQNYLLVWVDGNIDQTNKDCQNTLTQLRAAVNDVMMFNQSDECIQFLNQMNDEQAFVITSGALGKNLVPEIHDMPKLDAIYIFCGNVSYHQQWTENWKKIKGVHNNIKDSCDALKEGVKKVNQDLIPIIFVAMNEAASTENLNRLEPNYMYTQMFKDIFLEMEHDYNQATKILAIYCYKFYPDNTDELNVINEFKRDYRPEQAIWWYTRECFTYQMLNRALRTLDADTIINMGFFIRDLHQQLHQLHEQQLPSYHGKPFIVYRGQGLLKTDFEKLKKTKGGLMSFDNFLSTSTKKDVSLQFAKGALKNTDMVGILFIMTIDPRVSSTPFASIKEVSYHKIEEEILFPMHTVFRIGAIKQMNNNDQLYQVELQLTADDDEQLQRLTEFISKGAEGKTGWNRLGMLLVKTGYFDKAEELHNALLEQPSSESEKATYYNNLGYVKDAQGDYGKAIKYYVKALGIEESTLPENHPLLATSYNNIGETYRQMGDYSKSVLFHEKALEIREKTLPANHLDLATSCNNIGTMYHSMGEYLKALSFYEKALRIREKTLSENHPDLAISYNNIGGVYVERAEYSKALSFFDKTREIIEKTLPANHPDLATSYNNIGGVYRQMGEYSKAVSFHEKALGIEEKTLPENHPDLAISYNNIGELYNQMGNYSKALSFYEKALGIREQILPDNHSDLATSYNNIGTVYHNMGAYSKALSFYEKALGIKELTLSENHSSLAIFYNNIGSVYNKIGEYSKALSFYEKALGIKELTLPENHSSLATSYNNIGLVYKNMGEYLKALSFQEKALGIEELSLPENHPSLAIFNNNIGSVYNKIGEYSKALSFYEKALRIKEKTLPANHPSLGTSYNNIGSIYYNMKEYSKALSYFERALDIRKVSLPPNHPDLEDVKQSIAIIKEEL</sequence>
<name>A0A818IJD8_9BILA</name>
<dbReference type="PANTHER" id="PTHR45641:SF1">
    <property type="entry name" value="AAA+ ATPASE DOMAIN-CONTAINING PROTEIN"/>
    <property type="match status" value="1"/>
</dbReference>
<dbReference type="Proteomes" id="UP000663868">
    <property type="component" value="Unassembled WGS sequence"/>
</dbReference>
<keyword evidence="6 8" id="KW-0802">TPR repeat</keyword>
<dbReference type="Proteomes" id="UP000663860">
    <property type="component" value="Unassembled WGS sequence"/>
</dbReference>
<feature type="repeat" description="TPR" evidence="8">
    <location>
        <begin position="756"/>
        <end position="789"/>
    </location>
</feature>
<evidence type="ECO:0000256" key="2">
    <source>
        <dbReference type="ARBA" id="ARBA00022676"/>
    </source>
</evidence>
<dbReference type="Gene3D" id="3.90.176.10">
    <property type="entry name" value="Toxin ADP-ribosyltransferase, Chain A, domain 1"/>
    <property type="match status" value="1"/>
</dbReference>
<dbReference type="Proteomes" id="UP000663881">
    <property type="component" value="Unassembled WGS sequence"/>
</dbReference>
<feature type="repeat" description="TPR" evidence="8">
    <location>
        <begin position="546"/>
        <end position="579"/>
    </location>
</feature>
<comment type="catalytic activity">
    <reaction evidence="7 9">
        <text>L-arginyl-[protein] + NAD(+) = N(omega)-(ADP-D-ribosyl)-L-arginyl-[protein] + nicotinamide + H(+)</text>
        <dbReference type="Rhea" id="RHEA:19149"/>
        <dbReference type="Rhea" id="RHEA-COMP:10532"/>
        <dbReference type="Rhea" id="RHEA-COMP:15087"/>
        <dbReference type="ChEBI" id="CHEBI:15378"/>
        <dbReference type="ChEBI" id="CHEBI:17154"/>
        <dbReference type="ChEBI" id="CHEBI:29965"/>
        <dbReference type="ChEBI" id="CHEBI:57540"/>
        <dbReference type="ChEBI" id="CHEBI:142554"/>
        <dbReference type="EC" id="2.4.2.31"/>
    </reaction>
</comment>
<dbReference type="SMART" id="SM00028">
    <property type="entry name" value="TPR"/>
    <property type="match status" value="12"/>
</dbReference>
<evidence type="ECO:0000256" key="7">
    <source>
        <dbReference type="ARBA" id="ARBA00047597"/>
    </source>
</evidence>
<evidence type="ECO:0000256" key="8">
    <source>
        <dbReference type="PROSITE-ProRule" id="PRU00339"/>
    </source>
</evidence>
<evidence type="ECO:0000256" key="6">
    <source>
        <dbReference type="ARBA" id="ARBA00022803"/>
    </source>
</evidence>
<protein>
    <recommendedName>
        <fullName evidence="9">NAD(P)(+)--arginine ADP-ribosyltransferase</fullName>
        <ecNumber evidence="9">2.4.2.31</ecNumber>
    </recommendedName>
    <alternativeName>
        <fullName evidence="9">Mono(ADP-ribosyl)transferase</fullName>
    </alternativeName>
</protein>
<keyword evidence="3 9" id="KW-0808">Transferase</keyword>
<evidence type="ECO:0000256" key="5">
    <source>
        <dbReference type="ARBA" id="ARBA00022737"/>
    </source>
</evidence>
<dbReference type="GO" id="GO:0106274">
    <property type="term" value="F:NAD+-protein-arginine ADP-ribosyltransferase activity"/>
    <property type="evidence" value="ECO:0007669"/>
    <property type="project" value="UniProtKB-EC"/>
</dbReference>
<proteinExistence type="inferred from homology"/>
<feature type="repeat" description="TPR" evidence="8">
    <location>
        <begin position="672"/>
        <end position="705"/>
    </location>
</feature>
<feature type="repeat" description="TPR" evidence="8">
    <location>
        <begin position="630"/>
        <end position="663"/>
    </location>
</feature>
<dbReference type="PROSITE" id="PS50293">
    <property type="entry name" value="TPR_REGION"/>
    <property type="match status" value="6"/>
</dbReference>
<feature type="repeat" description="TPR" evidence="8">
    <location>
        <begin position="714"/>
        <end position="747"/>
    </location>
</feature>
<keyword evidence="9" id="KW-0521">NADP</keyword>
<evidence type="ECO:0000256" key="1">
    <source>
        <dbReference type="ARBA" id="ARBA00009558"/>
    </source>
</evidence>
<dbReference type="PANTHER" id="PTHR45641">
    <property type="entry name" value="TETRATRICOPEPTIDE REPEAT PROTEIN (AFU_ORTHOLOGUE AFUA_6G03870)"/>
    <property type="match status" value="1"/>
</dbReference>
<keyword evidence="2 9" id="KW-0328">Glycosyltransferase</keyword>
<feature type="repeat" description="TPR" evidence="8">
    <location>
        <begin position="840"/>
        <end position="873"/>
    </location>
</feature>
<evidence type="ECO:0000313" key="13">
    <source>
        <dbReference type="Proteomes" id="UP000663868"/>
    </source>
</evidence>
<keyword evidence="9" id="KW-0520">NAD</keyword>
<dbReference type="Gene3D" id="1.25.40.10">
    <property type="entry name" value="Tetratricopeptide repeat domain"/>
    <property type="match status" value="3"/>
</dbReference>
<dbReference type="InterPro" id="IPR000768">
    <property type="entry name" value="ART"/>
</dbReference>
<evidence type="ECO:0000256" key="9">
    <source>
        <dbReference type="RuleBase" id="RU361228"/>
    </source>
</evidence>
<dbReference type="EC" id="2.4.2.31" evidence="9"/>
<evidence type="ECO:0000313" key="12">
    <source>
        <dbReference type="EMBL" id="CAF3677057.1"/>
    </source>
</evidence>
<comment type="caution">
    <text evidence="11">The sequence shown here is derived from an EMBL/GenBank/DDBJ whole genome shotgun (WGS) entry which is preliminary data.</text>
</comment>
<dbReference type="EMBL" id="CAJNOE010000104">
    <property type="protein sequence ID" value="CAF0918099.1"/>
    <property type="molecule type" value="Genomic_DNA"/>
</dbReference>
<organism evidence="11 13">
    <name type="scientific">Adineta steineri</name>
    <dbReference type="NCBI Taxonomy" id="433720"/>
    <lineage>
        <taxon>Eukaryota</taxon>
        <taxon>Metazoa</taxon>
        <taxon>Spiralia</taxon>
        <taxon>Gnathifera</taxon>
        <taxon>Rotifera</taxon>
        <taxon>Eurotatoria</taxon>
        <taxon>Bdelloidea</taxon>
        <taxon>Adinetida</taxon>
        <taxon>Adinetidae</taxon>
        <taxon>Adineta</taxon>
    </lineage>
</organism>
<feature type="repeat" description="TPR" evidence="8">
    <location>
        <begin position="504"/>
        <end position="537"/>
    </location>
</feature>
<evidence type="ECO:0000313" key="11">
    <source>
        <dbReference type="EMBL" id="CAF3525459.1"/>
    </source>
</evidence>
<dbReference type="EMBL" id="CAJOAY010000492">
    <property type="protein sequence ID" value="CAF3677057.1"/>
    <property type="molecule type" value="Genomic_DNA"/>
</dbReference>
<feature type="repeat" description="TPR" evidence="8">
    <location>
        <begin position="798"/>
        <end position="831"/>
    </location>
</feature>
<dbReference type="InterPro" id="IPR011990">
    <property type="entry name" value="TPR-like_helical_dom_sf"/>
</dbReference>
<dbReference type="PROSITE" id="PS51996">
    <property type="entry name" value="TR_MART"/>
    <property type="match status" value="1"/>
</dbReference>
<dbReference type="AlphaFoldDB" id="A0A818IJD8"/>